<dbReference type="AlphaFoldDB" id="A0A1X0NSS9"/>
<feature type="region of interest" description="Disordered" evidence="9">
    <location>
        <begin position="246"/>
        <end position="290"/>
    </location>
</feature>
<dbReference type="PANTHER" id="PTHR45885">
    <property type="entry name" value="CELL DIVISION CYCLE 5-LIKE PROTEIN"/>
    <property type="match status" value="1"/>
</dbReference>
<dbReference type="GO" id="GO:0051301">
    <property type="term" value="P:cell division"/>
    <property type="evidence" value="ECO:0007669"/>
    <property type="project" value="UniProtKB-KW"/>
</dbReference>
<feature type="domain" description="HTH myb-type" evidence="11">
    <location>
        <begin position="63"/>
        <end position="115"/>
    </location>
</feature>
<dbReference type="PROSITE" id="PS50090">
    <property type="entry name" value="MYB_LIKE"/>
    <property type="match status" value="2"/>
</dbReference>
<feature type="region of interest" description="Disordered" evidence="9">
    <location>
        <begin position="195"/>
        <end position="216"/>
    </location>
</feature>
<name>A0A1X0NSS9_9TRYP</name>
<evidence type="ECO:0000313" key="13">
    <source>
        <dbReference type="Proteomes" id="UP000192257"/>
    </source>
</evidence>
<dbReference type="InterPro" id="IPR017930">
    <property type="entry name" value="Myb_dom"/>
</dbReference>
<comment type="similarity">
    <text evidence="1">Belongs to the CEF1 family.</text>
</comment>
<accession>A0A1X0NSS9</accession>
<dbReference type="Proteomes" id="UP000192257">
    <property type="component" value="Unassembled WGS sequence"/>
</dbReference>
<dbReference type="VEuPathDB" id="TriTrypDB:TM35_000201840"/>
<keyword evidence="8" id="KW-0175">Coiled coil</keyword>
<dbReference type="SUPFAM" id="SSF46689">
    <property type="entry name" value="Homeodomain-like"/>
    <property type="match status" value="1"/>
</dbReference>
<feature type="coiled-coil region" evidence="8">
    <location>
        <begin position="737"/>
        <end position="771"/>
    </location>
</feature>
<dbReference type="STRING" id="67003.A0A1X0NSS9"/>
<evidence type="ECO:0000256" key="4">
    <source>
        <dbReference type="ARBA" id="ARBA00022737"/>
    </source>
</evidence>
<dbReference type="Gene3D" id="1.10.10.60">
    <property type="entry name" value="Homeodomain-like"/>
    <property type="match status" value="2"/>
</dbReference>
<keyword evidence="12" id="KW-0131">Cell cycle</keyword>
<evidence type="ECO:0000256" key="5">
    <source>
        <dbReference type="ARBA" id="ARBA00023125"/>
    </source>
</evidence>
<keyword evidence="12" id="KW-0132">Cell division</keyword>
<keyword evidence="6" id="KW-0508">mRNA splicing</keyword>
<organism evidence="12 13">
    <name type="scientific">Trypanosoma theileri</name>
    <dbReference type="NCBI Taxonomy" id="67003"/>
    <lineage>
        <taxon>Eukaryota</taxon>
        <taxon>Discoba</taxon>
        <taxon>Euglenozoa</taxon>
        <taxon>Kinetoplastea</taxon>
        <taxon>Metakinetoplastina</taxon>
        <taxon>Trypanosomatida</taxon>
        <taxon>Trypanosomatidae</taxon>
        <taxon>Trypanosoma</taxon>
    </lineage>
</organism>
<evidence type="ECO:0000259" key="11">
    <source>
        <dbReference type="PROSITE" id="PS51294"/>
    </source>
</evidence>
<dbReference type="SMART" id="SM00717">
    <property type="entry name" value="SANT"/>
    <property type="match status" value="2"/>
</dbReference>
<feature type="region of interest" description="Disordered" evidence="9">
    <location>
        <begin position="429"/>
        <end position="454"/>
    </location>
</feature>
<feature type="region of interest" description="Disordered" evidence="9">
    <location>
        <begin position="121"/>
        <end position="146"/>
    </location>
</feature>
<evidence type="ECO:0000256" key="8">
    <source>
        <dbReference type="SAM" id="Coils"/>
    </source>
</evidence>
<dbReference type="Pfam" id="PF00249">
    <property type="entry name" value="Myb_DNA-binding"/>
    <property type="match status" value="1"/>
</dbReference>
<dbReference type="GO" id="GO:0005681">
    <property type="term" value="C:spliceosomal complex"/>
    <property type="evidence" value="ECO:0007669"/>
    <property type="project" value="UniProtKB-KW"/>
</dbReference>
<comment type="caution">
    <text evidence="12">The sequence shown here is derived from an EMBL/GenBank/DDBJ whole genome shotgun (WGS) entry which is preliminary data.</text>
</comment>
<keyword evidence="5" id="KW-0238">DNA-binding</keyword>
<feature type="compositionally biased region" description="Acidic residues" evidence="9">
    <location>
        <begin position="259"/>
        <end position="282"/>
    </location>
</feature>
<dbReference type="CDD" id="cd00167">
    <property type="entry name" value="SANT"/>
    <property type="match status" value="1"/>
</dbReference>
<dbReference type="GO" id="GO:0003677">
    <property type="term" value="F:DNA binding"/>
    <property type="evidence" value="ECO:0007669"/>
    <property type="project" value="UniProtKB-KW"/>
</dbReference>
<evidence type="ECO:0000256" key="9">
    <source>
        <dbReference type="SAM" id="MobiDB-lite"/>
    </source>
</evidence>
<protein>
    <submittedName>
        <fullName evidence="12">Putative cell division control protein</fullName>
    </submittedName>
</protein>
<dbReference type="Pfam" id="PF13921">
    <property type="entry name" value="Myb_DNA-bind_6"/>
    <property type="match status" value="1"/>
</dbReference>
<evidence type="ECO:0000259" key="10">
    <source>
        <dbReference type="PROSITE" id="PS50090"/>
    </source>
</evidence>
<keyword evidence="7" id="KW-0539">Nucleus</keyword>
<dbReference type="InterPro" id="IPR001005">
    <property type="entry name" value="SANT/Myb"/>
</dbReference>
<evidence type="ECO:0000256" key="3">
    <source>
        <dbReference type="ARBA" id="ARBA00022728"/>
    </source>
</evidence>
<dbReference type="GO" id="GO:0000398">
    <property type="term" value="P:mRNA splicing, via spliceosome"/>
    <property type="evidence" value="ECO:0007669"/>
    <property type="project" value="InterPro"/>
</dbReference>
<evidence type="ECO:0000256" key="2">
    <source>
        <dbReference type="ARBA" id="ARBA00022664"/>
    </source>
</evidence>
<keyword evidence="3" id="KW-0747">Spliceosome</keyword>
<sequence>MSRMRFKGGAWTNSEDEVLRASLSVYGLHNWERVASMLVRKTAAQCRERWESHLDPRLNLQEAWTASEEAALVELHALFPQQWGLIAQELRHRTGMNRPPWLCEEHYHSLLDALEYERRQRRKTEGDVSTSGGNNENNKNNNRKDSLTLEEFLEERRRQRSVHQGYETRAARPDAVNSDVFEKEMVEFAVSRLANQDGKKGLRKERKKQLEHTSFLAKLESNRESIESGTLSAKAKKRMDRAMLEDLAGPSGTRLQDNIVEDGADDDDDNEEEEEGNEEEDQQQQLKKRKQEAFQPIDLGADKQAAGIQAKQRVLVKNLSASSTQHSQDDAVKEGVNMELLRLASGMPTTGGNKRLENKKSVSFLTGIKMETGTGLANQNDSASNTVTNSEKNVPDLDDLFATLPDVMTSTQKKETHVDVLSDDLFATLPAPKPTSSSDSSNNSVNEELVTDTVPLPLERELMTVETEEEKEKEETLDFTTPSGRLWLTEAKRRVALENERTFLKCKRVRRNSLDRSISLHHQQQDDKKKEEEEEEDVDDVEDDNTQRVVRALVLNQMSATARQLLNGKVIRDEPAKKKRKHSSNNDNKGEEQEAVERETKEEEEEEELSAKLADRVAAVREEECGDFWKSVGATEATVQLEELVSHQREHVASVTESAIEAEKKAERIVRVCFAPFGDPQMRYDDVVNNNNNNKNLESRRGSDGDVVRRACVYWGGKLVDAQRELAFYTAMRGDEQQEIQRRVDAATHTLEEIEEKERVLQELYRSMRLEHA</sequence>
<keyword evidence="13" id="KW-1185">Reference proteome</keyword>
<proteinExistence type="inferred from homology"/>
<feature type="domain" description="HTH myb-type" evidence="11">
    <location>
        <begin position="3"/>
        <end position="58"/>
    </location>
</feature>
<dbReference type="GO" id="GO:0000974">
    <property type="term" value="C:Prp19 complex"/>
    <property type="evidence" value="ECO:0007669"/>
    <property type="project" value="InterPro"/>
</dbReference>
<dbReference type="InterPro" id="IPR009057">
    <property type="entry name" value="Homeodomain-like_sf"/>
</dbReference>
<feature type="compositionally biased region" description="Basic and acidic residues" evidence="9">
    <location>
        <begin position="588"/>
        <end position="601"/>
    </location>
</feature>
<dbReference type="RefSeq" id="XP_028881841.1">
    <property type="nucleotide sequence ID" value="XM_029026869.1"/>
</dbReference>
<feature type="domain" description="Myb-like" evidence="10">
    <location>
        <begin position="64"/>
        <end position="111"/>
    </location>
</feature>
<evidence type="ECO:0000256" key="6">
    <source>
        <dbReference type="ARBA" id="ARBA00023187"/>
    </source>
</evidence>
<gene>
    <name evidence="12" type="ORF">TM35_000201840</name>
</gene>
<keyword evidence="4" id="KW-0677">Repeat</keyword>
<dbReference type="GeneID" id="39986649"/>
<evidence type="ECO:0000256" key="1">
    <source>
        <dbReference type="ARBA" id="ARBA00010506"/>
    </source>
</evidence>
<feature type="region of interest" description="Disordered" evidence="9">
    <location>
        <begin position="517"/>
        <end position="544"/>
    </location>
</feature>
<dbReference type="PANTHER" id="PTHR45885:SF1">
    <property type="entry name" value="CELL DIVISION CYCLE 5-LIKE PROTEIN"/>
    <property type="match status" value="1"/>
</dbReference>
<keyword evidence="2" id="KW-0507">mRNA processing</keyword>
<feature type="compositionally biased region" description="Acidic residues" evidence="9">
    <location>
        <begin position="532"/>
        <end position="544"/>
    </location>
</feature>
<dbReference type="InterPro" id="IPR047242">
    <property type="entry name" value="CDC5L/Cef1"/>
</dbReference>
<feature type="domain" description="Myb-like" evidence="10">
    <location>
        <begin position="3"/>
        <end position="54"/>
    </location>
</feature>
<dbReference type="EMBL" id="NBCO01000020">
    <property type="protein sequence ID" value="ORC87775.1"/>
    <property type="molecule type" value="Genomic_DNA"/>
</dbReference>
<dbReference type="OrthoDB" id="1410009at2759"/>
<evidence type="ECO:0000256" key="7">
    <source>
        <dbReference type="ARBA" id="ARBA00023242"/>
    </source>
</evidence>
<feature type="compositionally biased region" description="Low complexity" evidence="9">
    <location>
        <begin position="436"/>
        <end position="446"/>
    </location>
</feature>
<feature type="region of interest" description="Disordered" evidence="9">
    <location>
        <begin position="566"/>
        <end position="612"/>
    </location>
</feature>
<reference evidence="12 13" key="1">
    <citation type="submission" date="2017-03" db="EMBL/GenBank/DDBJ databases">
        <title>An alternative strategy for trypanosome survival in the mammalian bloodstream revealed through genome and transcriptome analysis of the ubiquitous bovine parasite Trypanosoma (Megatrypanum) theileri.</title>
        <authorList>
            <person name="Kelly S."/>
            <person name="Ivens A."/>
            <person name="Mott A."/>
            <person name="O'Neill E."/>
            <person name="Emms D."/>
            <person name="Macleod O."/>
            <person name="Voorheis P."/>
            <person name="Matthews J."/>
            <person name="Matthews K."/>
            <person name="Carrington M."/>
        </authorList>
    </citation>
    <scope>NUCLEOTIDE SEQUENCE [LARGE SCALE GENOMIC DNA]</scope>
    <source>
        <strain evidence="12">Edinburgh</strain>
    </source>
</reference>
<evidence type="ECO:0000313" key="12">
    <source>
        <dbReference type="EMBL" id="ORC87775.1"/>
    </source>
</evidence>
<dbReference type="PROSITE" id="PS51294">
    <property type="entry name" value="HTH_MYB"/>
    <property type="match status" value="2"/>
</dbReference>